<evidence type="ECO:0000313" key="2">
    <source>
        <dbReference type="Proteomes" id="UP000186817"/>
    </source>
</evidence>
<dbReference type="OrthoDB" id="417811at2759"/>
<comment type="caution">
    <text evidence="1">The sequence shown here is derived from an EMBL/GenBank/DDBJ whole genome shotgun (WGS) entry which is preliminary data.</text>
</comment>
<proteinExistence type="predicted"/>
<name>A0A1Q9DRR3_SYMMI</name>
<dbReference type="Proteomes" id="UP000186817">
    <property type="component" value="Unassembled WGS sequence"/>
</dbReference>
<accession>A0A1Q9DRR3</accession>
<evidence type="ECO:0000313" key="1">
    <source>
        <dbReference type="EMBL" id="OLP97828.1"/>
    </source>
</evidence>
<reference evidence="1 2" key="1">
    <citation type="submission" date="2016-02" db="EMBL/GenBank/DDBJ databases">
        <title>Genome analysis of coral dinoflagellate symbionts highlights evolutionary adaptations to a symbiotic lifestyle.</title>
        <authorList>
            <person name="Aranda M."/>
            <person name="Li Y."/>
            <person name="Liew Y.J."/>
            <person name="Baumgarten S."/>
            <person name="Simakov O."/>
            <person name="Wilson M."/>
            <person name="Piel J."/>
            <person name="Ashoor H."/>
            <person name="Bougouffa S."/>
            <person name="Bajic V.B."/>
            <person name="Ryu T."/>
            <person name="Ravasi T."/>
            <person name="Bayer T."/>
            <person name="Micklem G."/>
            <person name="Kim H."/>
            <person name="Bhak J."/>
            <person name="Lajeunesse T.C."/>
            <person name="Voolstra C.R."/>
        </authorList>
    </citation>
    <scope>NUCLEOTIDE SEQUENCE [LARGE SCALE GENOMIC DNA]</scope>
    <source>
        <strain evidence="1 2">CCMP2467</strain>
    </source>
</reference>
<protein>
    <submittedName>
        <fullName evidence="1">Uncharacterized protein</fullName>
    </submittedName>
</protein>
<organism evidence="1 2">
    <name type="scientific">Symbiodinium microadriaticum</name>
    <name type="common">Dinoflagellate</name>
    <name type="synonym">Zooxanthella microadriatica</name>
    <dbReference type="NCBI Taxonomy" id="2951"/>
    <lineage>
        <taxon>Eukaryota</taxon>
        <taxon>Sar</taxon>
        <taxon>Alveolata</taxon>
        <taxon>Dinophyceae</taxon>
        <taxon>Suessiales</taxon>
        <taxon>Symbiodiniaceae</taxon>
        <taxon>Symbiodinium</taxon>
    </lineage>
</organism>
<keyword evidence="2" id="KW-1185">Reference proteome</keyword>
<gene>
    <name evidence="1" type="ORF">AK812_SmicGene19775</name>
</gene>
<sequence>MTSLDKKRPGRPEWRRNDEMHQFRNLHRYAYHAQTAPRPGLQQHSLQDCTSDSDVPILKLLSKGLRSELQFTRYESALERLTFLRNLMSSDKQTPQEGKVLQSLATKALYTEPWLLIVEFAQNDVVFCQGGIADAAFLVLSDEQWVAEVCLWMVAKDIGRSVAVEEMRQQATFFAQMVVEDLNTQQVEDLTDVQINDLEDHADAVAPLS</sequence>
<dbReference type="AlphaFoldDB" id="A0A1Q9DRR3"/>
<dbReference type="EMBL" id="LSRX01000419">
    <property type="protein sequence ID" value="OLP97828.1"/>
    <property type="molecule type" value="Genomic_DNA"/>
</dbReference>